<dbReference type="SUPFAM" id="SSF48452">
    <property type="entry name" value="TPR-like"/>
    <property type="match status" value="2"/>
</dbReference>
<keyword evidence="1" id="KW-0479">Metal-binding</keyword>
<dbReference type="PROSITE" id="PS50005">
    <property type="entry name" value="TPR"/>
    <property type="match status" value="1"/>
</dbReference>
<dbReference type="InterPro" id="IPR019734">
    <property type="entry name" value="TPR_rpt"/>
</dbReference>
<comment type="caution">
    <text evidence="5">The sequence shown here is derived from an EMBL/GenBank/DDBJ whole genome shotgun (WGS) entry which is preliminary data.</text>
</comment>
<evidence type="ECO:0000256" key="3">
    <source>
        <dbReference type="ARBA" id="ARBA00022833"/>
    </source>
</evidence>
<dbReference type="PANTHER" id="PTHR46082">
    <property type="entry name" value="ATP/GTP-BINDING PROTEIN-RELATED"/>
    <property type="match status" value="1"/>
</dbReference>
<dbReference type="SMART" id="SM00028">
    <property type="entry name" value="TPR"/>
    <property type="match status" value="5"/>
</dbReference>
<keyword evidence="3" id="KW-0862">Zinc</keyword>
<dbReference type="Gene3D" id="1.25.40.10">
    <property type="entry name" value="Tetratricopeptide repeat domain"/>
    <property type="match status" value="2"/>
</dbReference>
<dbReference type="VEuPathDB" id="FungiDB:AeMF1_002200"/>
<dbReference type="Proteomes" id="UP000481153">
    <property type="component" value="Unassembled WGS sequence"/>
</dbReference>
<dbReference type="Pfam" id="PF13374">
    <property type="entry name" value="TPR_10"/>
    <property type="match status" value="1"/>
</dbReference>
<dbReference type="InterPro" id="IPR053137">
    <property type="entry name" value="NLR-like"/>
</dbReference>
<dbReference type="AlphaFoldDB" id="A0A6G0X693"/>
<sequence>MVMSPWNNPTTLTRTWCVFEVYASVVENARFEIALGRSQKACFLQDFQNEGAFKQMLSTIQSEKSSTTVPSDRDNIFKLIRDEVGFAKLDRMVFEVIEKWMARTVHQQIDQAPCLEKKAAWLLVKADFLQEHGEFAASMETCQAAVNIYRQDLQDQSSDTWKAQTLLAALKFDEGHPREEWEPLLQESLVKQIRLLSKDHADTLATMHHLGHCYGSICEYDLGLSFLMECFERQRRVLGEENLQTRNTMSQIAVFLSEKGKLEEALEWNLRCFAIQRRILGDDHPETSRIRNNVGVAYTKLGDFASGAEHITACCEVYRRTLGPEHPKTLTIQANEGDSYRLLGDYTTAEKLLLDCLKHDHHFEHMKAHCLRYLGLVYLGMKDYNRAMSVYQEALDRLAAVHGRSHAYYTRALPAMFVIKMNSGCFELLEEIDTFETELDHASWTKDIWKDVSCHGCRSEIHGLLYHCSECPPQSLRFCQDCIALNKPATFCKHGADAIAFLKPPSRYLQEKRLDILAKKSDWQKYETHFVAYVNYCDENQIAKDERLTNQIPTEESSPDN</sequence>
<evidence type="ECO:0000256" key="2">
    <source>
        <dbReference type="ARBA" id="ARBA00022771"/>
    </source>
</evidence>
<evidence type="ECO:0000256" key="1">
    <source>
        <dbReference type="ARBA" id="ARBA00022723"/>
    </source>
</evidence>
<dbReference type="InterPro" id="IPR043145">
    <property type="entry name" value="Znf_ZZ_sf"/>
</dbReference>
<dbReference type="Gene3D" id="3.30.60.90">
    <property type="match status" value="1"/>
</dbReference>
<evidence type="ECO:0000313" key="5">
    <source>
        <dbReference type="EMBL" id="KAF0735521.1"/>
    </source>
</evidence>
<accession>A0A6G0X693</accession>
<dbReference type="PANTHER" id="PTHR46082:SF6">
    <property type="entry name" value="AAA+ ATPASE DOMAIN-CONTAINING PROTEIN-RELATED"/>
    <property type="match status" value="1"/>
</dbReference>
<feature type="repeat" description="TPR" evidence="4">
    <location>
        <begin position="368"/>
        <end position="401"/>
    </location>
</feature>
<dbReference type="InterPro" id="IPR011990">
    <property type="entry name" value="TPR-like_helical_dom_sf"/>
</dbReference>
<keyword evidence="2" id="KW-0863">Zinc-finger</keyword>
<keyword evidence="4" id="KW-0802">TPR repeat</keyword>
<evidence type="ECO:0000313" key="6">
    <source>
        <dbReference type="Proteomes" id="UP000481153"/>
    </source>
</evidence>
<reference evidence="5 6" key="1">
    <citation type="submission" date="2019-07" db="EMBL/GenBank/DDBJ databases">
        <title>Genomics analysis of Aphanomyces spp. identifies a new class of oomycete effector associated with host adaptation.</title>
        <authorList>
            <person name="Gaulin E."/>
        </authorList>
    </citation>
    <scope>NUCLEOTIDE SEQUENCE [LARGE SCALE GENOMIC DNA]</scope>
    <source>
        <strain evidence="5 6">ATCC 201684</strain>
    </source>
</reference>
<dbReference type="EMBL" id="VJMJ01000095">
    <property type="protein sequence ID" value="KAF0735521.1"/>
    <property type="molecule type" value="Genomic_DNA"/>
</dbReference>
<keyword evidence="6" id="KW-1185">Reference proteome</keyword>
<evidence type="ECO:0000256" key="4">
    <source>
        <dbReference type="PROSITE-ProRule" id="PRU00339"/>
    </source>
</evidence>
<dbReference type="SUPFAM" id="SSF57850">
    <property type="entry name" value="RING/U-box"/>
    <property type="match status" value="1"/>
</dbReference>
<proteinExistence type="predicted"/>
<name>A0A6G0X693_9STRA</name>
<dbReference type="GO" id="GO:0008270">
    <property type="term" value="F:zinc ion binding"/>
    <property type="evidence" value="ECO:0007669"/>
    <property type="project" value="UniProtKB-KW"/>
</dbReference>
<protein>
    <submittedName>
        <fullName evidence="5">Uncharacterized protein</fullName>
    </submittedName>
</protein>
<dbReference type="Pfam" id="PF13424">
    <property type="entry name" value="TPR_12"/>
    <property type="match status" value="1"/>
</dbReference>
<gene>
    <name evidence="5" type="ORF">Ae201684_008001</name>
</gene>
<organism evidence="5 6">
    <name type="scientific">Aphanomyces euteiches</name>
    <dbReference type="NCBI Taxonomy" id="100861"/>
    <lineage>
        <taxon>Eukaryota</taxon>
        <taxon>Sar</taxon>
        <taxon>Stramenopiles</taxon>
        <taxon>Oomycota</taxon>
        <taxon>Saprolegniomycetes</taxon>
        <taxon>Saprolegniales</taxon>
        <taxon>Verrucalvaceae</taxon>
        <taxon>Aphanomyces</taxon>
    </lineage>
</organism>